<dbReference type="CDD" id="cd04301">
    <property type="entry name" value="NAT_SF"/>
    <property type="match status" value="1"/>
</dbReference>
<dbReference type="Gene3D" id="3.40.630.30">
    <property type="match status" value="1"/>
</dbReference>
<dbReference type="Pfam" id="PF00583">
    <property type="entry name" value="Acetyltransf_1"/>
    <property type="match status" value="1"/>
</dbReference>
<evidence type="ECO:0000256" key="7">
    <source>
        <dbReference type="ARBA" id="ARBA00048372"/>
    </source>
</evidence>
<feature type="domain" description="N-acetyltransferase" evidence="9">
    <location>
        <begin position="293"/>
        <end position="443"/>
    </location>
</feature>
<dbReference type="InterPro" id="IPR016181">
    <property type="entry name" value="Acyl_CoA_acyltransferase"/>
</dbReference>
<evidence type="ECO:0000256" key="1">
    <source>
        <dbReference type="ARBA" id="ARBA00004925"/>
    </source>
</evidence>
<proteinExistence type="inferred from homology"/>
<comment type="caution">
    <text evidence="10">The sequence shown here is derived from an EMBL/GenBank/DDBJ whole genome shotgun (WGS) entry which is preliminary data.</text>
</comment>
<dbReference type="Pfam" id="PF00696">
    <property type="entry name" value="AA_kinase"/>
    <property type="match status" value="1"/>
</dbReference>
<dbReference type="EC" id="2.3.1.1" evidence="8"/>
<comment type="catalytic activity">
    <reaction evidence="7 8">
        <text>L-glutamate + acetyl-CoA = N-acetyl-L-glutamate + CoA + H(+)</text>
        <dbReference type="Rhea" id="RHEA:24292"/>
        <dbReference type="ChEBI" id="CHEBI:15378"/>
        <dbReference type="ChEBI" id="CHEBI:29985"/>
        <dbReference type="ChEBI" id="CHEBI:44337"/>
        <dbReference type="ChEBI" id="CHEBI:57287"/>
        <dbReference type="ChEBI" id="CHEBI:57288"/>
        <dbReference type="EC" id="2.3.1.1"/>
    </reaction>
</comment>
<dbReference type="InterPro" id="IPR033719">
    <property type="entry name" value="NAGS_kin"/>
</dbReference>
<dbReference type="PANTHER" id="PTHR30602">
    <property type="entry name" value="AMINO-ACID ACETYLTRANSFERASE"/>
    <property type="match status" value="1"/>
</dbReference>
<dbReference type="PROSITE" id="PS51186">
    <property type="entry name" value="GNAT"/>
    <property type="match status" value="1"/>
</dbReference>
<evidence type="ECO:0000256" key="4">
    <source>
        <dbReference type="ARBA" id="ARBA00022605"/>
    </source>
</evidence>
<dbReference type="InterPro" id="IPR010167">
    <property type="entry name" value="NH2A_AcTrfase"/>
</dbReference>
<evidence type="ECO:0000256" key="3">
    <source>
        <dbReference type="ARBA" id="ARBA00022571"/>
    </source>
</evidence>
<dbReference type="PIRSF" id="PIRSF000423">
    <property type="entry name" value="ArgA"/>
    <property type="match status" value="1"/>
</dbReference>
<evidence type="ECO:0000313" key="11">
    <source>
        <dbReference type="Proteomes" id="UP000654401"/>
    </source>
</evidence>
<dbReference type="NCBIfam" id="TIGR01890">
    <property type="entry name" value="N-Ac-Glu-synth"/>
    <property type="match status" value="1"/>
</dbReference>
<comment type="miscellaneous">
    <text evidence="8">In bacteria which possess the bifunctional enzyme ornithine acetyltransferase/N-acetylglutamate synthase (ArgJ), ArgA fulfills an anaplerotic role.</text>
</comment>
<dbReference type="AlphaFoldDB" id="A0A8J6NYX2"/>
<evidence type="ECO:0000256" key="2">
    <source>
        <dbReference type="ARBA" id="ARBA00009145"/>
    </source>
</evidence>
<dbReference type="NCBIfam" id="NF003641">
    <property type="entry name" value="PRK05279.1"/>
    <property type="match status" value="1"/>
</dbReference>
<evidence type="ECO:0000259" key="9">
    <source>
        <dbReference type="PROSITE" id="PS51186"/>
    </source>
</evidence>
<evidence type="ECO:0000256" key="6">
    <source>
        <dbReference type="ARBA" id="ARBA00023315"/>
    </source>
</evidence>
<dbReference type="EMBL" id="JACNFK010000022">
    <property type="protein sequence ID" value="MBC8519368.1"/>
    <property type="molecule type" value="Genomic_DNA"/>
</dbReference>
<keyword evidence="6 8" id="KW-0012">Acyltransferase</keyword>
<keyword evidence="3 8" id="KW-0055">Arginine biosynthesis</keyword>
<name>A0A8J6NYX2_9GAMM</name>
<evidence type="ECO:0000313" key="10">
    <source>
        <dbReference type="EMBL" id="MBC8519368.1"/>
    </source>
</evidence>
<dbReference type="InterPro" id="IPR000182">
    <property type="entry name" value="GNAT_dom"/>
</dbReference>
<accession>A0A8J6NYX2</accession>
<keyword evidence="8" id="KW-0963">Cytoplasm</keyword>
<dbReference type="GO" id="GO:0004042">
    <property type="term" value="F:L-glutamate N-acetyltransferase activity"/>
    <property type="evidence" value="ECO:0007669"/>
    <property type="project" value="UniProtKB-UniRule"/>
</dbReference>
<evidence type="ECO:0000256" key="5">
    <source>
        <dbReference type="ARBA" id="ARBA00022679"/>
    </source>
</evidence>
<protein>
    <recommendedName>
        <fullName evidence="8">Amino-acid acetyltransferase</fullName>
        <ecNumber evidence="8">2.3.1.1</ecNumber>
    </recommendedName>
    <alternativeName>
        <fullName evidence="8">N-acetylglutamate synthase</fullName>
        <shortName evidence="8">AGS</shortName>
        <shortName evidence="8">NAGS</shortName>
    </alternativeName>
</protein>
<dbReference type="InterPro" id="IPR001048">
    <property type="entry name" value="Asp/Glu/Uridylate_kinase"/>
</dbReference>
<dbReference type="HAMAP" id="MF_01105">
    <property type="entry name" value="N_acetyl_glu_synth"/>
    <property type="match status" value="1"/>
</dbReference>
<dbReference type="PANTHER" id="PTHR30602:SF12">
    <property type="entry name" value="AMINO-ACID ACETYLTRANSFERASE NAGS1, CHLOROPLASTIC-RELATED"/>
    <property type="match status" value="1"/>
</dbReference>
<dbReference type="Gene3D" id="3.40.1160.10">
    <property type="entry name" value="Acetylglutamate kinase-like"/>
    <property type="match status" value="1"/>
</dbReference>
<dbReference type="SUPFAM" id="SSF53633">
    <property type="entry name" value="Carbamate kinase-like"/>
    <property type="match status" value="1"/>
</dbReference>
<dbReference type="Proteomes" id="UP000654401">
    <property type="component" value="Unassembled WGS sequence"/>
</dbReference>
<comment type="subcellular location">
    <subcellularLocation>
        <location evidence="8">Cytoplasm</location>
    </subcellularLocation>
</comment>
<dbReference type="SUPFAM" id="SSF55729">
    <property type="entry name" value="Acyl-CoA N-acyltransferases (Nat)"/>
    <property type="match status" value="1"/>
</dbReference>
<comment type="similarity">
    <text evidence="2 8">Belongs to the acetyltransferase family. ArgA subfamily.</text>
</comment>
<dbReference type="CDD" id="cd04237">
    <property type="entry name" value="AAK_NAGS-ABP"/>
    <property type="match status" value="1"/>
</dbReference>
<organism evidence="10 11">
    <name type="scientific">Candidatus Thiopontia autotrophica</name>
    <dbReference type="NCBI Taxonomy" id="2841688"/>
    <lineage>
        <taxon>Bacteria</taxon>
        <taxon>Pseudomonadati</taxon>
        <taxon>Pseudomonadota</taxon>
        <taxon>Gammaproteobacteria</taxon>
        <taxon>Candidatus Thiopontia</taxon>
    </lineage>
</organism>
<comment type="pathway">
    <text evidence="1 8">Amino-acid biosynthesis; L-arginine biosynthesis; N(2)-acetyl-L-ornithine from L-glutamate: step 1/4.</text>
</comment>
<sequence>MTSENRLPFVSLFRGAAPYINAHRGRTFVITFSGAMMQGRRFHDFIHDIALLNSLGVRLVLVHGARPQIDAQLASAGIESEIVGDLRITNDNALQAVKEVIGSIRIRLEGELSNSLPNSPMSGSKIRIVSGNFVTARPLGIREGVDYQHTGEVRRIDKPAIDNLLDEGFIVLLSPIGTSPTGEIFNLSSEDVATAAATQLSADKMISLIEAPGLLDGKKRLIRQLTPDEAERIVSSRRKLPEQTRRTVMGAINACRDGLSRAHIVDGRKDGGLLQELFTRDGIGTMITSDHYDIIRPATIDDIGGIIELISPLERDGILVPRSRELLEIDIDHYTVMERDGTIIGVVALYPDLPQHIAEVAGLAIHPEYQNEGRGEALLKYLDRYIKEQMPNKIERLFVLSTHASHWFQEQGYSTAKLTELPVKRQSLYNYKRNSKVFIRTLGDMR</sequence>
<keyword evidence="4 8" id="KW-0028">Amino-acid biosynthesis</keyword>
<dbReference type="GO" id="GO:0005737">
    <property type="term" value="C:cytoplasm"/>
    <property type="evidence" value="ECO:0007669"/>
    <property type="project" value="UniProtKB-SubCell"/>
</dbReference>
<reference evidence="10 11" key="1">
    <citation type="submission" date="2020-08" db="EMBL/GenBank/DDBJ databases">
        <title>Bridging the membrane lipid divide: bacteria of the FCB group superphylum have the potential to synthesize archaeal ether lipids.</title>
        <authorList>
            <person name="Villanueva L."/>
            <person name="Von Meijenfeldt F.A.B."/>
            <person name="Westbye A.B."/>
            <person name="Yadav S."/>
            <person name="Hopmans E.C."/>
            <person name="Dutilh B.E."/>
            <person name="Sinninghe Damste J.S."/>
        </authorList>
    </citation>
    <scope>NUCLEOTIDE SEQUENCE [LARGE SCALE GENOMIC DNA]</scope>
    <source>
        <strain evidence="10">NIOZ-UU100</strain>
    </source>
</reference>
<keyword evidence="5 8" id="KW-0808">Transferase</keyword>
<evidence type="ECO:0000256" key="8">
    <source>
        <dbReference type="HAMAP-Rule" id="MF_01105"/>
    </source>
</evidence>
<dbReference type="UniPathway" id="UPA00068">
    <property type="reaction ID" value="UER00106"/>
</dbReference>
<dbReference type="InterPro" id="IPR036393">
    <property type="entry name" value="AceGlu_kinase-like_sf"/>
</dbReference>
<gene>
    <name evidence="8 10" type="primary">argA</name>
    <name evidence="10" type="ORF">H8D24_03040</name>
</gene>
<dbReference type="GO" id="GO:0006526">
    <property type="term" value="P:L-arginine biosynthetic process"/>
    <property type="evidence" value="ECO:0007669"/>
    <property type="project" value="UniProtKB-UniRule"/>
</dbReference>